<evidence type="ECO:0000313" key="1">
    <source>
        <dbReference type="EMBL" id="KAG0432525.1"/>
    </source>
</evidence>
<reference evidence="1 2" key="1">
    <citation type="journal article" date="2020" name="Cell">
        <title>Large-Scale Comparative Analyses of Tick Genomes Elucidate Their Genetic Diversity and Vector Capacities.</title>
        <authorList>
            <consortium name="Tick Genome and Microbiome Consortium (TIGMIC)"/>
            <person name="Jia N."/>
            <person name="Wang J."/>
            <person name="Shi W."/>
            <person name="Du L."/>
            <person name="Sun Y."/>
            <person name="Zhan W."/>
            <person name="Jiang J.F."/>
            <person name="Wang Q."/>
            <person name="Zhang B."/>
            <person name="Ji P."/>
            <person name="Bell-Sakyi L."/>
            <person name="Cui X.M."/>
            <person name="Yuan T.T."/>
            <person name="Jiang B.G."/>
            <person name="Yang W.F."/>
            <person name="Lam T.T."/>
            <person name="Chang Q.C."/>
            <person name="Ding S.J."/>
            <person name="Wang X.J."/>
            <person name="Zhu J.G."/>
            <person name="Ruan X.D."/>
            <person name="Zhao L."/>
            <person name="Wei J.T."/>
            <person name="Ye R.Z."/>
            <person name="Que T.C."/>
            <person name="Du C.H."/>
            <person name="Zhou Y.H."/>
            <person name="Cheng J.X."/>
            <person name="Dai P.F."/>
            <person name="Guo W.B."/>
            <person name="Han X.H."/>
            <person name="Huang E.J."/>
            <person name="Li L.F."/>
            <person name="Wei W."/>
            <person name="Gao Y.C."/>
            <person name="Liu J.Z."/>
            <person name="Shao H.Z."/>
            <person name="Wang X."/>
            <person name="Wang C.C."/>
            <person name="Yang T.C."/>
            <person name="Huo Q.B."/>
            <person name="Li W."/>
            <person name="Chen H.Y."/>
            <person name="Chen S.E."/>
            <person name="Zhou L.G."/>
            <person name="Ni X.B."/>
            <person name="Tian J.H."/>
            <person name="Sheng Y."/>
            <person name="Liu T."/>
            <person name="Pan Y.S."/>
            <person name="Xia L.Y."/>
            <person name="Li J."/>
            <person name="Zhao F."/>
            <person name="Cao W.C."/>
        </authorList>
    </citation>
    <scope>NUCLEOTIDE SEQUENCE [LARGE SCALE GENOMIC DNA]</scope>
    <source>
        <strain evidence="1">Iper-2018</strain>
    </source>
</reference>
<comment type="caution">
    <text evidence="1">The sequence shown here is derived from an EMBL/GenBank/DDBJ whole genome shotgun (WGS) entry which is preliminary data.</text>
</comment>
<organism evidence="1 2">
    <name type="scientific">Ixodes persulcatus</name>
    <name type="common">Taiga tick</name>
    <dbReference type="NCBI Taxonomy" id="34615"/>
    <lineage>
        <taxon>Eukaryota</taxon>
        <taxon>Metazoa</taxon>
        <taxon>Ecdysozoa</taxon>
        <taxon>Arthropoda</taxon>
        <taxon>Chelicerata</taxon>
        <taxon>Arachnida</taxon>
        <taxon>Acari</taxon>
        <taxon>Parasitiformes</taxon>
        <taxon>Ixodida</taxon>
        <taxon>Ixodoidea</taxon>
        <taxon>Ixodidae</taxon>
        <taxon>Ixodinae</taxon>
        <taxon>Ixodes</taxon>
    </lineage>
</organism>
<evidence type="ECO:0000313" key="2">
    <source>
        <dbReference type="Proteomes" id="UP000805193"/>
    </source>
</evidence>
<keyword evidence="2" id="KW-1185">Reference proteome</keyword>
<accession>A0AC60QEQ0</accession>
<dbReference type="EMBL" id="JABSTQ010009142">
    <property type="protein sequence ID" value="KAG0432525.1"/>
    <property type="molecule type" value="Genomic_DNA"/>
</dbReference>
<proteinExistence type="predicted"/>
<sequence length="102" mass="11226">MASRTQLHDESFVSYIEGVLKLCKSVDTHMTRDEKLKNIMKGIAEDAFQITVVKALATVSEVIGICKNFSELRLQRLPDNCNLESPAELASLTTAIEGSVGR</sequence>
<dbReference type="Proteomes" id="UP000805193">
    <property type="component" value="Unassembled WGS sequence"/>
</dbReference>
<gene>
    <name evidence="1" type="ORF">HPB47_020755</name>
</gene>
<name>A0AC60QEQ0_IXOPE</name>
<protein>
    <submittedName>
        <fullName evidence="1">Uncharacterized protein</fullName>
    </submittedName>
</protein>